<dbReference type="GeneID" id="93111253"/>
<dbReference type="PROSITE" id="PS50930">
    <property type="entry name" value="HTH_LYTTR"/>
    <property type="match status" value="1"/>
</dbReference>
<dbReference type="Proteomes" id="UP000526233">
    <property type="component" value="Unassembled WGS sequence"/>
</dbReference>
<dbReference type="InterPro" id="IPR007492">
    <property type="entry name" value="LytTR_DNA-bd_dom"/>
</dbReference>
<evidence type="ECO:0000313" key="2">
    <source>
        <dbReference type="EMBL" id="NNV20051.1"/>
    </source>
</evidence>
<dbReference type="EMBL" id="PKQI01000001">
    <property type="protein sequence ID" value="NNV20051.1"/>
    <property type="molecule type" value="Genomic_DNA"/>
</dbReference>
<dbReference type="Pfam" id="PF01590">
    <property type="entry name" value="GAF"/>
    <property type="match status" value="1"/>
</dbReference>
<dbReference type="Pfam" id="PF04397">
    <property type="entry name" value="LytTR"/>
    <property type="match status" value="1"/>
</dbReference>
<evidence type="ECO:0000313" key="3">
    <source>
        <dbReference type="Proteomes" id="UP000526233"/>
    </source>
</evidence>
<dbReference type="Gene3D" id="3.30.450.40">
    <property type="match status" value="1"/>
</dbReference>
<dbReference type="SUPFAM" id="SSF55781">
    <property type="entry name" value="GAF domain-like"/>
    <property type="match status" value="1"/>
</dbReference>
<gene>
    <name evidence="2" type="ORF">EHE22_06355</name>
</gene>
<accession>A0A7Y3WWE6</accession>
<dbReference type="SMART" id="SM00850">
    <property type="entry name" value="LytTR"/>
    <property type="match status" value="1"/>
</dbReference>
<feature type="domain" description="HTH LytTR-type" evidence="1">
    <location>
        <begin position="255"/>
        <end position="307"/>
    </location>
</feature>
<dbReference type="RefSeq" id="WP_094544738.1">
    <property type="nucleotide sequence ID" value="NZ_CAXURC020000002.1"/>
</dbReference>
<sequence>MDSIGESYRIYSEADCADASALDWPFACAMDLLKLPIDTAIAEFLRFVGNVSGADRAWMIEYGQDLLRFRNTHEWCRVETTSYLEELQETPTTLIAWLHRYLAAGSAVAVNNVHNLPRAARAIQVEFIRQGNKSILSIPIFHNERLRGIIGFDTTHEYQNWSGSEVKAMFHCARLIAQARYAPRENHMPEPEITDETAALVYLRKRGVVRGVGPETIVGVRSAGNYSEIWLSDGSMVLDSRALGIWMSILPESLFFRVHRTAFVNVLHVSDVDRSKPDKWLIKMRAIQQSWPVSRVYRKPLRERLGV</sequence>
<dbReference type="InterPro" id="IPR003018">
    <property type="entry name" value="GAF"/>
</dbReference>
<dbReference type="AlphaFoldDB" id="A0A7Y3WWE6"/>
<protein>
    <submittedName>
        <fullName evidence="2">GAF domain-containing protein</fullName>
    </submittedName>
</protein>
<name>A0A7Y3WWE6_9HYPH</name>
<comment type="caution">
    <text evidence="2">The sequence shown here is derived from an EMBL/GenBank/DDBJ whole genome shotgun (WGS) entry which is preliminary data.</text>
</comment>
<dbReference type="Gene3D" id="2.40.50.1020">
    <property type="entry name" value="LytTr DNA-binding domain"/>
    <property type="match status" value="1"/>
</dbReference>
<evidence type="ECO:0000259" key="1">
    <source>
        <dbReference type="PROSITE" id="PS50930"/>
    </source>
</evidence>
<organism evidence="2 3">
    <name type="scientific">Brucella pseudogrignonensis</name>
    <dbReference type="NCBI Taxonomy" id="419475"/>
    <lineage>
        <taxon>Bacteria</taxon>
        <taxon>Pseudomonadati</taxon>
        <taxon>Pseudomonadota</taxon>
        <taxon>Alphaproteobacteria</taxon>
        <taxon>Hyphomicrobiales</taxon>
        <taxon>Brucellaceae</taxon>
        <taxon>Brucella/Ochrobactrum group</taxon>
        <taxon>Brucella</taxon>
    </lineage>
</organism>
<proteinExistence type="predicted"/>
<dbReference type="InterPro" id="IPR029016">
    <property type="entry name" value="GAF-like_dom_sf"/>
</dbReference>
<dbReference type="GO" id="GO:0003677">
    <property type="term" value="F:DNA binding"/>
    <property type="evidence" value="ECO:0007669"/>
    <property type="project" value="InterPro"/>
</dbReference>
<reference evidence="2 3" key="1">
    <citation type="submission" date="2018-11" db="EMBL/GenBank/DDBJ databases">
        <title>Genome sequencing and analysis.</title>
        <authorList>
            <person name="Huang Y.-T."/>
        </authorList>
    </citation>
    <scope>NUCLEOTIDE SEQUENCE [LARGE SCALE GENOMIC DNA]</scope>
    <source>
        <strain evidence="2 3">SHIN</strain>
    </source>
</reference>